<keyword evidence="12" id="KW-0628">Postsynaptic cell membrane</keyword>
<comment type="subcellular location">
    <subcellularLocation>
        <location evidence="15">Postsynaptic cell membrane</location>
        <topology evidence="15">Multi-pass membrane protein</topology>
    </subcellularLocation>
</comment>
<feature type="transmembrane region" description="Helical" evidence="20">
    <location>
        <begin position="156"/>
        <end position="180"/>
    </location>
</feature>
<dbReference type="GO" id="GO:0004888">
    <property type="term" value="F:transmembrane signaling receptor activity"/>
    <property type="evidence" value="ECO:0007669"/>
    <property type="project" value="InterPro"/>
</dbReference>
<gene>
    <name evidence="22" type="primary">Htr3a_0</name>
    <name evidence="22" type="ORF">AEGCAU_R10193</name>
</gene>
<comment type="catalytic activity">
    <reaction evidence="17">
        <text>Na(+)(in) = Na(+)(out)</text>
        <dbReference type="Rhea" id="RHEA:34963"/>
        <dbReference type="ChEBI" id="CHEBI:29101"/>
    </reaction>
</comment>
<keyword evidence="1" id="KW-0813">Transport</keyword>
<dbReference type="GO" id="GO:0045211">
    <property type="term" value="C:postsynaptic membrane"/>
    <property type="evidence" value="ECO:0007669"/>
    <property type="project" value="UniProtKB-SubCell"/>
</dbReference>
<feature type="domain" description="Neurotransmitter-gated ion-channel ligand-binding" evidence="21">
    <location>
        <begin position="1"/>
        <end position="154"/>
    </location>
</feature>
<dbReference type="InterPro" id="IPR018000">
    <property type="entry name" value="Neurotransmitter_ion_chnl_CS"/>
</dbReference>
<dbReference type="EMBL" id="WEIU01006548">
    <property type="protein sequence ID" value="NWH86686.1"/>
    <property type="molecule type" value="Genomic_DNA"/>
</dbReference>
<dbReference type="InterPro" id="IPR006202">
    <property type="entry name" value="Neur_chan_lig-bd"/>
</dbReference>
<evidence type="ECO:0000256" key="10">
    <source>
        <dbReference type="ARBA" id="ARBA00023170"/>
    </source>
</evidence>
<dbReference type="InterPro" id="IPR036719">
    <property type="entry name" value="Neuro-gated_channel_TM_sf"/>
</dbReference>
<keyword evidence="23" id="KW-1185">Reference proteome</keyword>
<evidence type="ECO:0000256" key="8">
    <source>
        <dbReference type="ARBA" id="ARBA00023136"/>
    </source>
</evidence>
<keyword evidence="10" id="KW-0675">Receptor</keyword>
<feature type="non-terminal residue" evidence="22">
    <location>
        <position position="220"/>
    </location>
</feature>
<dbReference type="FunFam" id="2.70.170.10:FF:000017">
    <property type="entry name" value="5-hydroxytryptamine receptor 3A"/>
    <property type="match status" value="1"/>
</dbReference>
<evidence type="ECO:0000313" key="22">
    <source>
        <dbReference type="EMBL" id="NWH86686.1"/>
    </source>
</evidence>
<dbReference type="SUPFAM" id="SSF63712">
    <property type="entry name" value="Nicotinic receptor ligand binding domain-like"/>
    <property type="match status" value="1"/>
</dbReference>
<evidence type="ECO:0000256" key="3">
    <source>
        <dbReference type="ARBA" id="ARBA00022692"/>
    </source>
</evidence>
<dbReference type="PANTHER" id="PTHR18945">
    <property type="entry name" value="NEUROTRANSMITTER GATED ION CHANNEL"/>
    <property type="match status" value="1"/>
</dbReference>
<dbReference type="AlphaFoldDB" id="A0A850XWG2"/>
<accession>A0A850XWG2</accession>
<feature type="transmembrane region" description="Helical" evidence="20">
    <location>
        <begin position="186"/>
        <end position="203"/>
    </location>
</feature>
<reference evidence="22" key="1">
    <citation type="submission" date="2019-10" db="EMBL/GenBank/DDBJ databases">
        <title>Bird 10,000 Genomes (B10K) Project - Family phase.</title>
        <authorList>
            <person name="Zhang G."/>
        </authorList>
    </citation>
    <scope>NUCLEOTIDE SEQUENCE</scope>
    <source>
        <strain evidence="22">B10K-DU-002-10</strain>
        <tissue evidence="22">Muscle</tissue>
    </source>
</reference>
<evidence type="ECO:0000256" key="14">
    <source>
        <dbReference type="ARBA" id="ARBA00023303"/>
    </source>
</evidence>
<evidence type="ECO:0000313" key="23">
    <source>
        <dbReference type="Proteomes" id="UP000628412"/>
    </source>
</evidence>
<evidence type="ECO:0000256" key="2">
    <source>
        <dbReference type="ARBA" id="ARBA00022475"/>
    </source>
</evidence>
<dbReference type="Gene3D" id="2.70.170.10">
    <property type="entry name" value="Neurotransmitter-gated ion-channel ligand-binding domain"/>
    <property type="match status" value="1"/>
</dbReference>
<evidence type="ECO:0000256" key="5">
    <source>
        <dbReference type="ARBA" id="ARBA00022989"/>
    </source>
</evidence>
<keyword evidence="11" id="KW-0325">Glycoprotein</keyword>
<protein>
    <submittedName>
        <fullName evidence="22">5HT3A protein</fullName>
    </submittedName>
</protein>
<keyword evidence="5 20" id="KW-1133">Transmembrane helix</keyword>
<comment type="catalytic activity">
    <reaction evidence="18">
        <text>Ca(2+)(in) = Ca(2+)(out)</text>
        <dbReference type="Rhea" id="RHEA:29671"/>
        <dbReference type="ChEBI" id="CHEBI:29108"/>
    </reaction>
</comment>
<evidence type="ECO:0000256" key="12">
    <source>
        <dbReference type="ARBA" id="ARBA00023257"/>
    </source>
</evidence>
<evidence type="ECO:0000256" key="11">
    <source>
        <dbReference type="ARBA" id="ARBA00023180"/>
    </source>
</evidence>
<keyword evidence="2" id="KW-1003">Cell membrane</keyword>
<comment type="catalytic activity">
    <reaction evidence="16">
        <text>K(+)(in) = K(+)(out)</text>
        <dbReference type="Rhea" id="RHEA:29463"/>
        <dbReference type="ChEBI" id="CHEBI:29103"/>
    </reaction>
</comment>
<sequence length="220" mass="25173">QEWQNPLVSWDPLDFCNISEMVLPMDTYWSPSIFILEQVNRQNSEVNYMVLRHNGSFNFTRPFQVTLTCSLIILKFPFDTQKCNLSIASFLYSVEDIALKARRTAAETMKKSQSFFLNDGEWKFTNLSIIEYKEIVEDKGYSAVTYMISMERRPTLYILNLILPTCALYLLDMAVLFGPSSLEEKINFQIAIILGSSMLAVILNNSLPTSSNKPPIIGTH</sequence>
<dbReference type="Pfam" id="PF02931">
    <property type="entry name" value="Neur_chan_LBD"/>
    <property type="match status" value="1"/>
</dbReference>
<keyword evidence="9" id="KW-1015">Disulfide bond</keyword>
<comment type="function">
    <text evidence="19">Forms serotonin (5-hydroxytryptamine/5-HT3)-activated cation-selective channel complexes, which when activated cause fast, depolarizing responses in neurons.</text>
</comment>
<organism evidence="22 23">
    <name type="scientific">Aegithalos caudatus</name>
    <name type="common">Long-tailed tit</name>
    <name type="synonym">Acredula caudata</name>
    <dbReference type="NCBI Taxonomy" id="73327"/>
    <lineage>
        <taxon>Eukaryota</taxon>
        <taxon>Metazoa</taxon>
        <taxon>Chordata</taxon>
        <taxon>Craniata</taxon>
        <taxon>Vertebrata</taxon>
        <taxon>Euteleostomi</taxon>
        <taxon>Archelosauria</taxon>
        <taxon>Archosauria</taxon>
        <taxon>Dinosauria</taxon>
        <taxon>Saurischia</taxon>
        <taxon>Theropoda</taxon>
        <taxon>Coelurosauria</taxon>
        <taxon>Aves</taxon>
        <taxon>Neognathae</taxon>
        <taxon>Neoaves</taxon>
        <taxon>Telluraves</taxon>
        <taxon>Australaves</taxon>
        <taxon>Passeriformes</taxon>
        <taxon>Sylvioidea</taxon>
        <taxon>Aegithalidae</taxon>
        <taxon>Aegithalos</taxon>
    </lineage>
</organism>
<feature type="non-terminal residue" evidence="22">
    <location>
        <position position="1"/>
    </location>
</feature>
<evidence type="ECO:0000256" key="7">
    <source>
        <dbReference type="ARBA" id="ARBA00023065"/>
    </source>
</evidence>
<keyword evidence="13" id="KW-1071">Ligand-gated ion channel</keyword>
<dbReference type="Proteomes" id="UP000628412">
    <property type="component" value="Unassembled WGS sequence"/>
</dbReference>
<keyword evidence="4" id="KW-0732">Signal</keyword>
<keyword evidence="7" id="KW-0406">Ion transport</keyword>
<evidence type="ECO:0000256" key="17">
    <source>
        <dbReference type="ARBA" id="ARBA00036239"/>
    </source>
</evidence>
<evidence type="ECO:0000256" key="20">
    <source>
        <dbReference type="SAM" id="Phobius"/>
    </source>
</evidence>
<dbReference type="InterPro" id="IPR036734">
    <property type="entry name" value="Neur_chan_lig-bd_sf"/>
</dbReference>
<keyword evidence="14" id="KW-0407">Ion channel</keyword>
<dbReference type="PROSITE" id="PS00236">
    <property type="entry name" value="NEUROTR_ION_CHANNEL"/>
    <property type="match status" value="1"/>
</dbReference>
<evidence type="ECO:0000256" key="15">
    <source>
        <dbReference type="ARBA" id="ARBA00034104"/>
    </source>
</evidence>
<evidence type="ECO:0000256" key="1">
    <source>
        <dbReference type="ARBA" id="ARBA00022448"/>
    </source>
</evidence>
<keyword evidence="8 20" id="KW-0472">Membrane</keyword>
<comment type="caution">
    <text evidence="22">The sequence shown here is derived from an EMBL/GenBank/DDBJ whole genome shotgun (WGS) entry which is preliminary data.</text>
</comment>
<evidence type="ECO:0000256" key="16">
    <source>
        <dbReference type="ARBA" id="ARBA00034430"/>
    </source>
</evidence>
<evidence type="ECO:0000256" key="18">
    <source>
        <dbReference type="ARBA" id="ARBA00036634"/>
    </source>
</evidence>
<evidence type="ECO:0000256" key="13">
    <source>
        <dbReference type="ARBA" id="ARBA00023286"/>
    </source>
</evidence>
<keyword evidence="6" id="KW-0770">Synapse</keyword>
<evidence type="ECO:0000256" key="6">
    <source>
        <dbReference type="ARBA" id="ARBA00023018"/>
    </source>
</evidence>
<name>A0A850XWG2_AEGCA</name>
<evidence type="ECO:0000259" key="21">
    <source>
        <dbReference type="Pfam" id="PF02931"/>
    </source>
</evidence>
<dbReference type="SUPFAM" id="SSF90112">
    <property type="entry name" value="Neurotransmitter-gated ion-channel transmembrane pore"/>
    <property type="match status" value="1"/>
</dbReference>
<proteinExistence type="predicted"/>
<evidence type="ECO:0000256" key="19">
    <source>
        <dbReference type="ARBA" id="ARBA00037540"/>
    </source>
</evidence>
<dbReference type="GO" id="GO:0005230">
    <property type="term" value="F:extracellular ligand-gated monoatomic ion channel activity"/>
    <property type="evidence" value="ECO:0007669"/>
    <property type="project" value="InterPro"/>
</dbReference>
<evidence type="ECO:0000256" key="4">
    <source>
        <dbReference type="ARBA" id="ARBA00022729"/>
    </source>
</evidence>
<dbReference type="InterPro" id="IPR038050">
    <property type="entry name" value="Neuro_actylchol_rec"/>
</dbReference>
<dbReference type="Gene3D" id="1.20.58.390">
    <property type="entry name" value="Neurotransmitter-gated ion-channel transmembrane domain"/>
    <property type="match status" value="1"/>
</dbReference>
<dbReference type="InterPro" id="IPR006201">
    <property type="entry name" value="Neur_channel"/>
</dbReference>
<keyword evidence="3 20" id="KW-0812">Transmembrane</keyword>
<evidence type="ECO:0000256" key="9">
    <source>
        <dbReference type="ARBA" id="ARBA00023157"/>
    </source>
</evidence>